<accession>A0A2K3PJT3</accession>
<proteinExistence type="predicted"/>
<keyword evidence="1" id="KW-0472">Membrane</keyword>
<feature type="signal peptide" evidence="2">
    <location>
        <begin position="1"/>
        <end position="16"/>
    </location>
</feature>
<dbReference type="PANTHER" id="PTHR11206">
    <property type="entry name" value="MULTIDRUG RESISTANCE PROTEIN"/>
    <property type="match status" value="1"/>
</dbReference>
<reference evidence="3 4" key="2">
    <citation type="journal article" date="2017" name="Front. Plant Sci.">
        <title>Gene Classification and Mining of Molecular Markers Useful in Red Clover (Trifolium pratense) Breeding.</title>
        <authorList>
            <person name="Istvanek J."/>
            <person name="Dluhosova J."/>
            <person name="Dluhos P."/>
            <person name="Patkova L."/>
            <person name="Nedelnik J."/>
            <person name="Repkova J."/>
        </authorList>
    </citation>
    <scope>NUCLEOTIDE SEQUENCE [LARGE SCALE GENOMIC DNA]</scope>
    <source>
        <strain evidence="4">cv. Tatra</strain>
        <tissue evidence="3">Young leaves</tissue>
    </source>
</reference>
<dbReference type="EMBL" id="ASHM01007733">
    <property type="protein sequence ID" value="PNY15514.1"/>
    <property type="molecule type" value="Genomic_DNA"/>
</dbReference>
<keyword evidence="1" id="KW-1133">Transmembrane helix</keyword>
<feature type="transmembrane region" description="Helical" evidence="1">
    <location>
        <begin position="89"/>
        <end position="109"/>
    </location>
</feature>
<evidence type="ECO:0000256" key="1">
    <source>
        <dbReference type="SAM" id="Phobius"/>
    </source>
</evidence>
<sequence>MISMFFLGHLNELALAGGSLAVGFANITGYSILSGLAVGNCPQTTGCGVLRGTARPKVGANINLGCFYLIGMPVSIWLAFYGGYDFKGLWLGLLAAQASCAVTMLIVLYKTDWKFEALRARKLTGENENNQIDEEKSLVYVNNEDCLSFFDDVSDEEEDDDNDDDDEGCLCLV</sequence>
<name>A0A2K3PJT3_TRIPR</name>
<keyword evidence="2" id="KW-0732">Signal</keyword>
<evidence type="ECO:0000256" key="2">
    <source>
        <dbReference type="SAM" id="SignalP"/>
    </source>
</evidence>
<feature type="transmembrane region" description="Helical" evidence="1">
    <location>
        <begin position="20"/>
        <end position="41"/>
    </location>
</feature>
<comment type="caution">
    <text evidence="3">The sequence shown here is derived from an EMBL/GenBank/DDBJ whole genome shotgun (WGS) entry which is preliminary data.</text>
</comment>
<gene>
    <name evidence="3" type="ORF">L195_g012211</name>
</gene>
<dbReference type="Proteomes" id="UP000236291">
    <property type="component" value="Unassembled WGS sequence"/>
</dbReference>
<protein>
    <submittedName>
        <fullName evidence="3">Multidrug and toxin extrusion protein 2-like</fullName>
    </submittedName>
</protein>
<feature type="transmembrane region" description="Helical" evidence="1">
    <location>
        <begin position="62"/>
        <end position="83"/>
    </location>
</feature>
<organism evidence="3 4">
    <name type="scientific">Trifolium pratense</name>
    <name type="common">Red clover</name>
    <dbReference type="NCBI Taxonomy" id="57577"/>
    <lineage>
        <taxon>Eukaryota</taxon>
        <taxon>Viridiplantae</taxon>
        <taxon>Streptophyta</taxon>
        <taxon>Embryophyta</taxon>
        <taxon>Tracheophyta</taxon>
        <taxon>Spermatophyta</taxon>
        <taxon>Magnoliopsida</taxon>
        <taxon>eudicotyledons</taxon>
        <taxon>Gunneridae</taxon>
        <taxon>Pentapetalae</taxon>
        <taxon>rosids</taxon>
        <taxon>fabids</taxon>
        <taxon>Fabales</taxon>
        <taxon>Fabaceae</taxon>
        <taxon>Papilionoideae</taxon>
        <taxon>50 kb inversion clade</taxon>
        <taxon>NPAAA clade</taxon>
        <taxon>Hologalegina</taxon>
        <taxon>IRL clade</taxon>
        <taxon>Trifolieae</taxon>
        <taxon>Trifolium</taxon>
    </lineage>
</organism>
<reference evidence="3 4" key="1">
    <citation type="journal article" date="2014" name="Am. J. Bot.">
        <title>Genome assembly and annotation for red clover (Trifolium pratense; Fabaceae).</title>
        <authorList>
            <person name="Istvanek J."/>
            <person name="Jaros M."/>
            <person name="Krenek A."/>
            <person name="Repkova J."/>
        </authorList>
    </citation>
    <scope>NUCLEOTIDE SEQUENCE [LARGE SCALE GENOMIC DNA]</scope>
    <source>
        <strain evidence="4">cv. Tatra</strain>
        <tissue evidence="3">Young leaves</tissue>
    </source>
</reference>
<keyword evidence="1" id="KW-0812">Transmembrane</keyword>
<dbReference type="AlphaFoldDB" id="A0A2K3PJT3"/>
<evidence type="ECO:0000313" key="4">
    <source>
        <dbReference type="Proteomes" id="UP000236291"/>
    </source>
</evidence>
<feature type="chain" id="PRO_5014317883" evidence="2">
    <location>
        <begin position="17"/>
        <end position="173"/>
    </location>
</feature>
<evidence type="ECO:0000313" key="3">
    <source>
        <dbReference type="EMBL" id="PNY15514.1"/>
    </source>
</evidence>
<dbReference type="STRING" id="57577.A0A2K3PJT3"/>